<name>A0A1I0SP84_9BACL</name>
<feature type="transmembrane region" description="Helical" evidence="1">
    <location>
        <begin position="6"/>
        <end position="26"/>
    </location>
</feature>
<reference evidence="3" key="1">
    <citation type="submission" date="2016-10" db="EMBL/GenBank/DDBJ databases">
        <authorList>
            <person name="Varghese N."/>
            <person name="Submissions S."/>
        </authorList>
    </citation>
    <scope>NUCLEOTIDE SEQUENCE [LARGE SCALE GENOMIC DNA]</scope>
    <source>
        <strain evidence="3">K1</strain>
    </source>
</reference>
<evidence type="ECO:0000256" key="1">
    <source>
        <dbReference type="SAM" id="Phobius"/>
    </source>
</evidence>
<feature type="transmembrane region" description="Helical" evidence="1">
    <location>
        <begin position="38"/>
        <end position="60"/>
    </location>
</feature>
<keyword evidence="3" id="KW-1185">Reference proteome</keyword>
<feature type="transmembrane region" description="Helical" evidence="1">
    <location>
        <begin position="72"/>
        <end position="91"/>
    </location>
</feature>
<keyword evidence="1" id="KW-0472">Membrane</keyword>
<dbReference type="GO" id="GO:0022857">
    <property type="term" value="F:transmembrane transporter activity"/>
    <property type="evidence" value="ECO:0007669"/>
    <property type="project" value="InterPro"/>
</dbReference>
<evidence type="ECO:0000313" key="2">
    <source>
        <dbReference type="EMBL" id="SFA41243.1"/>
    </source>
</evidence>
<sequence length="158" mass="16804">MMMRRLTFLVMFVSLSVIGSLIKIPFTIGSIALDSAPAVVAAFLLGPTAAALVACIGHIVSALFGGFPLGPFHLLIACEMAALLYIVGLLIKKGWLVRSYICFFVGNACIAPLPFVWIISPAFVLSIFPSLAFATAVNLAIAVVVSKALQRVWGERHA</sequence>
<protein>
    <recommendedName>
        <fullName evidence="4">Alpha-ribazole transporter</fullName>
    </recommendedName>
</protein>
<feature type="transmembrane region" description="Helical" evidence="1">
    <location>
        <begin position="100"/>
        <end position="119"/>
    </location>
</feature>
<dbReference type="Proteomes" id="UP000198979">
    <property type="component" value="Unassembled WGS sequence"/>
</dbReference>
<dbReference type="Gene3D" id="1.10.1760.20">
    <property type="match status" value="1"/>
</dbReference>
<gene>
    <name evidence="2" type="ORF">SAMN05216169_100469</name>
</gene>
<evidence type="ECO:0000313" key="3">
    <source>
        <dbReference type="Proteomes" id="UP000198979"/>
    </source>
</evidence>
<proteinExistence type="predicted"/>
<dbReference type="STRING" id="150248.SAMN05216169_100469"/>
<feature type="transmembrane region" description="Helical" evidence="1">
    <location>
        <begin position="125"/>
        <end position="146"/>
    </location>
</feature>
<dbReference type="InterPro" id="IPR024529">
    <property type="entry name" value="ECF_trnsprt_substrate-spec"/>
</dbReference>
<dbReference type="Pfam" id="PF12822">
    <property type="entry name" value="ECF_trnsprt"/>
    <property type="match status" value="1"/>
</dbReference>
<evidence type="ECO:0008006" key="4">
    <source>
        <dbReference type="Google" id="ProtNLM"/>
    </source>
</evidence>
<dbReference type="AlphaFoldDB" id="A0A1I0SP84"/>
<keyword evidence="1" id="KW-1133">Transmembrane helix</keyword>
<organism evidence="2 3">
    <name type="scientific">Anoxybacillus pushchinoensis</name>
    <dbReference type="NCBI Taxonomy" id="150248"/>
    <lineage>
        <taxon>Bacteria</taxon>
        <taxon>Bacillati</taxon>
        <taxon>Bacillota</taxon>
        <taxon>Bacilli</taxon>
        <taxon>Bacillales</taxon>
        <taxon>Anoxybacillaceae</taxon>
        <taxon>Anoxybacillus</taxon>
    </lineage>
</organism>
<accession>A0A1I0SP84</accession>
<keyword evidence="1" id="KW-0812">Transmembrane</keyword>
<dbReference type="EMBL" id="FOJQ01000004">
    <property type="protein sequence ID" value="SFA41243.1"/>
    <property type="molecule type" value="Genomic_DNA"/>
</dbReference>